<dbReference type="KEGG" id="jeo:JMA_08820"/>
<dbReference type="Proteomes" id="UP000031449">
    <property type="component" value="Chromosome"/>
</dbReference>
<evidence type="ECO:0000313" key="1">
    <source>
        <dbReference type="EMBL" id="AJD90199.1"/>
    </source>
</evidence>
<dbReference type="OrthoDB" id="2451723at2"/>
<dbReference type="EMBL" id="CP009416">
    <property type="protein sequence ID" value="AJD90199.1"/>
    <property type="molecule type" value="Genomic_DNA"/>
</dbReference>
<reference evidence="1 2" key="1">
    <citation type="submission" date="2014-08" db="EMBL/GenBank/DDBJ databases">
        <title>Complete genome of a marine bacteria Jeotgalibacillus malaysiensis.</title>
        <authorList>
            <person name="Yaakop A.S."/>
            <person name="Chan K.-G."/>
            <person name="Goh K.M."/>
        </authorList>
    </citation>
    <scope>NUCLEOTIDE SEQUENCE [LARGE SCALE GENOMIC DNA]</scope>
    <source>
        <strain evidence="1 2">D5</strain>
    </source>
</reference>
<keyword evidence="2" id="KW-1185">Reference proteome</keyword>
<dbReference type="HOGENOM" id="CLU_1702139_0_0_9"/>
<accession>A0A0B5AQ28</accession>
<dbReference type="BioCyc" id="JESP1508404:G14D9-10114-MONOMER"/>
<proteinExistence type="predicted"/>
<sequence length="149" mass="17094">MSSNYKCFISIDFLGGDIRFDVSNNTQLFSFKSGLGFIAIPHFLSTLSSLYQGEFNKAELDCHGNSDYYIFSSDGIDLFVKHISFYPDDVFKYQFNLKHYIEAIITGFQRYLQQLEKDGVLPLKNQKYAHPLGDDVLSAFHEFSSVLEN</sequence>
<organism evidence="1 2">
    <name type="scientific">Jeotgalibacillus malaysiensis</name>
    <dbReference type="NCBI Taxonomy" id="1508404"/>
    <lineage>
        <taxon>Bacteria</taxon>
        <taxon>Bacillati</taxon>
        <taxon>Bacillota</taxon>
        <taxon>Bacilli</taxon>
        <taxon>Bacillales</taxon>
        <taxon>Caryophanaceae</taxon>
        <taxon>Jeotgalibacillus</taxon>
    </lineage>
</organism>
<dbReference type="STRING" id="1508404.JMA_08820"/>
<dbReference type="AlphaFoldDB" id="A0A0B5AQ28"/>
<evidence type="ECO:0000313" key="2">
    <source>
        <dbReference type="Proteomes" id="UP000031449"/>
    </source>
</evidence>
<name>A0A0B5AQ28_9BACL</name>
<protein>
    <submittedName>
        <fullName evidence="1">Uncharacterized protein</fullName>
    </submittedName>
</protein>
<gene>
    <name evidence="1" type="ORF">JMA_08820</name>
</gene>